<reference evidence="2" key="1">
    <citation type="submission" date="2017-07" db="EMBL/GenBank/DDBJ databases">
        <title>The cable genome - Insights into the physiology and evolution of filamentous bacteria capable of sulfide oxidation via long distance electron transfer.</title>
        <authorList>
            <person name="Thorup C."/>
            <person name="Bjerg J.T."/>
            <person name="Schreiber L."/>
            <person name="Nielsen L.P."/>
            <person name="Kjeldsen K.U."/>
            <person name="Boesen T."/>
            <person name="Boggild A."/>
            <person name="Meysman F."/>
            <person name="Geelhoed J."/>
            <person name="Schramm A."/>
        </authorList>
    </citation>
    <scope>NUCLEOTIDE SEQUENCE [LARGE SCALE GENOMIC DNA]</scope>
    <source>
        <strain evidence="2">GS</strain>
    </source>
</reference>
<dbReference type="PANTHER" id="PTHR43591">
    <property type="entry name" value="METHYLTRANSFERASE"/>
    <property type="match status" value="1"/>
</dbReference>
<proteinExistence type="predicted"/>
<keyword evidence="2" id="KW-0489">Methyltransferase</keyword>
<dbReference type="InterPro" id="IPR013216">
    <property type="entry name" value="Methyltransf_11"/>
</dbReference>
<gene>
    <name evidence="2" type="ORF">CDV28_1045</name>
</gene>
<organism evidence="2 3">
    <name type="scientific">Candidatus Electronema aureum</name>
    <dbReference type="NCBI Taxonomy" id="2005002"/>
    <lineage>
        <taxon>Bacteria</taxon>
        <taxon>Pseudomonadati</taxon>
        <taxon>Thermodesulfobacteriota</taxon>
        <taxon>Desulfobulbia</taxon>
        <taxon>Desulfobulbales</taxon>
        <taxon>Desulfobulbaceae</taxon>
        <taxon>Candidatus Electronema</taxon>
    </lineage>
</organism>
<evidence type="ECO:0000313" key="2">
    <source>
        <dbReference type="EMBL" id="TAA75664.1"/>
    </source>
</evidence>
<name>A0A521G3R7_9BACT</name>
<evidence type="ECO:0000313" key="3">
    <source>
        <dbReference type="Proteomes" id="UP000316238"/>
    </source>
</evidence>
<dbReference type="InterPro" id="IPR029063">
    <property type="entry name" value="SAM-dependent_MTases_sf"/>
</dbReference>
<dbReference type="GO" id="GO:0032259">
    <property type="term" value="P:methylation"/>
    <property type="evidence" value="ECO:0007669"/>
    <property type="project" value="UniProtKB-KW"/>
</dbReference>
<sequence>MQESTHFLETADIATASEDYASRFSGEVGAYFLQLQLDLLLELLPELAPGTSVLDVGGGHAQLAVPLAERGCKVTVTGSNESCRRRLAQQLPNGAYSYQTCDMLHLPFADRSFDFVIAFRLVPHVDRWPQLLAELARVAGKAVVIDYPDLRSINILNSLFFHLKKKLEGNTRTFGLFNRAQIISEFTKNGMVNSQLRPEFLLPMVLHRKLRSVKISGFLENCCRSCGLTQLFGSPIILRVDKAERQ</sequence>
<evidence type="ECO:0000259" key="1">
    <source>
        <dbReference type="Pfam" id="PF08241"/>
    </source>
</evidence>
<feature type="domain" description="Methyltransferase type 11" evidence="1">
    <location>
        <begin position="54"/>
        <end position="138"/>
    </location>
</feature>
<keyword evidence="2" id="KW-0808">Transferase</keyword>
<comment type="caution">
    <text evidence="2">The sequence shown here is derived from an EMBL/GenBank/DDBJ whole genome shotgun (WGS) entry which is preliminary data.</text>
</comment>
<dbReference type="Gene3D" id="3.40.50.150">
    <property type="entry name" value="Vaccinia Virus protein VP39"/>
    <property type="match status" value="1"/>
</dbReference>
<dbReference type="SUPFAM" id="SSF53335">
    <property type="entry name" value="S-adenosyl-L-methionine-dependent methyltransferases"/>
    <property type="match status" value="1"/>
</dbReference>
<accession>A0A521G3R7</accession>
<dbReference type="GO" id="GO:0008757">
    <property type="term" value="F:S-adenosylmethionine-dependent methyltransferase activity"/>
    <property type="evidence" value="ECO:0007669"/>
    <property type="project" value="InterPro"/>
</dbReference>
<dbReference type="CDD" id="cd02440">
    <property type="entry name" value="AdoMet_MTases"/>
    <property type="match status" value="1"/>
</dbReference>
<dbReference type="AlphaFoldDB" id="A0A521G3R7"/>
<dbReference type="Proteomes" id="UP000316238">
    <property type="component" value="Unassembled WGS sequence"/>
</dbReference>
<protein>
    <submittedName>
        <fullName evidence="2">Methyltransferase domain-containing protein</fullName>
    </submittedName>
</protein>
<dbReference type="EMBL" id="NQJD01000004">
    <property type="protein sequence ID" value="TAA75664.1"/>
    <property type="molecule type" value="Genomic_DNA"/>
</dbReference>
<keyword evidence="3" id="KW-1185">Reference proteome</keyword>
<dbReference type="PANTHER" id="PTHR43591:SF24">
    <property type="entry name" value="2-METHOXY-6-POLYPRENYL-1,4-BENZOQUINOL METHYLASE, MITOCHONDRIAL"/>
    <property type="match status" value="1"/>
</dbReference>
<dbReference type="Pfam" id="PF08241">
    <property type="entry name" value="Methyltransf_11"/>
    <property type="match status" value="1"/>
</dbReference>